<keyword evidence="6 10" id="KW-0784">Thiamine biosynthesis</keyword>
<dbReference type="AlphaFoldDB" id="A0A1Q5PZV8"/>
<evidence type="ECO:0000256" key="3">
    <source>
        <dbReference type="ARBA" id="ARBA00022679"/>
    </source>
</evidence>
<dbReference type="Proteomes" id="UP000185628">
    <property type="component" value="Unassembled WGS sequence"/>
</dbReference>
<dbReference type="PANTHER" id="PTHR20857:SF15">
    <property type="entry name" value="THIAMINE-PHOSPHATE SYNTHASE"/>
    <property type="match status" value="1"/>
</dbReference>
<feature type="binding site" evidence="10">
    <location>
        <position position="150"/>
    </location>
    <ligand>
        <name>4-amino-2-methyl-5-(diphosphooxymethyl)pyrimidine</name>
        <dbReference type="ChEBI" id="CHEBI:57841"/>
    </ligand>
</feature>
<evidence type="ECO:0000256" key="5">
    <source>
        <dbReference type="ARBA" id="ARBA00022842"/>
    </source>
</evidence>
<dbReference type="GO" id="GO:0004789">
    <property type="term" value="F:thiamine-phosphate diphosphorylase activity"/>
    <property type="evidence" value="ECO:0007669"/>
    <property type="project" value="UniProtKB-UniRule"/>
</dbReference>
<evidence type="ECO:0000256" key="4">
    <source>
        <dbReference type="ARBA" id="ARBA00022723"/>
    </source>
</evidence>
<evidence type="ECO:0000256" key="9">
    <source>
        <dbReference type="ARBA" id="ARBA00047883"/>
    </source>
</evidence>
<reference evidence="13" key="1">
    <citation type="submission" date="2016-12" db="EMBL/GenBank/DDBJ databases">
        <authorList>
            <person name="Meng X."/>
        </authorList>
    </citation>
    <scope>NUCLEOTIDE SEQUENCE [LARGE SCALE GENOMIC DNA]</scope>
    <source>
        <strain evidence="13">DSM 19116</strain>
    </source>
</reference>
<dbReference type="RefSeq" id="WP_073717574.1">
    <property type="nucleotide sequence ID" value="NZ_MQVR01000111.1"/>
</dbReference>
<evidence type="ECO:0000256" key="1">
    <source>
        <dbReference type="ARBA" id="ARBA00003814"/>
    </source>
</evidence>
<evidence type="ECO:0000256" key="6">
    <source>
        <dbReference type="ARBA" id="ARBA00022977"/>
    </source>
</evidence>
<dbReference type="NCBIfam" id="NF000740">
    <property type="entry name" value="PRK00043.3-4"/>
    <property type="match status" value="1"/>
</dbReference>
<dbReference type="GO" id="GO:0005737">
    <property type="term" value="C:cytoplasm"/>
    <property type="evidence" value="ECO:0007669"/>
    <property type="project" value="TreeGrafter"/>
</dbReference>
<feature type="binding site" evidence="10">
    <location>
        <position position="119"/>
    </location>
    <ligand>
        <name>4-amino-2-methyl-5-(diphosphooxymethyl)pyrimidine</name>
        <dbReference type="ChEBI" id="CHEBI:57841"/>
    </ligand>
</feature>
<comment type="similarity">
    <text evidence="10">Belongs to the thiamine-phosphate synthase family.</text>
</comment>
<proteinExistence type="inferred from homology"/>
<comment type="function">
    <text evidence="1 10">Condenses 4-methyl-5-(beta-hydroxyethyl)thiazole monophosphate (THZ-P) and 2-methyl-4-amino-5-hydroxymethyl pyrimidine pyrophosphate (HMP-PP) to form thiamine monophosphate (TMP).</text>
</comment>
<dbReference type="CDD" id="cd00564">
    <property type="entry name" value="TMP_TenI"/>
    <property type="match status" value="1"/>
</dbReference>
<evidence type="ECO:0000259" key="11">
    <source>
        <dbReference type="Pfam" id="PF02581"/>
    </source>
</evidence>
<comment type="catalytic activity">
    <reaction evidence="8 10">
        <text>2-(2-carboxy-4-methylthiazol-5-yl)ethyl phosphate + 4-amino-2-methyl-5-(diphosphooxymethyl)pyrimidine + 2 H(+) = thiamine phosphate + CO2 + diphosphate</text>
        <dbReference type="Rhea" id="RHEA:47848"/>
        <dbReference type="ChEBI" id="CHEBI:15378"/>
        <dbReference type="ChEBI" id="CHEBI:16526"/>
        <dbReference type="ChEBI" id="CHEBI:33019"/>
        <dbReference type="ChEBI" id="CHEBI:37575"/>
        <dbReference type="ChEBI" id="CHEBI:57841"/>
        <dbReference type="ChEBI" id="CHEBI:62890"/>
        <dbReference type="EC" id="2.5.1.3"/>
    </reaction>
</comment>
<dbReference type="GO" id="GO:0009229">
    <property type="term" value="P:thiamine diphosphate biosynthetic process"/>
    <property type="evidence" value="ECO:0007669"/>
    <property type="project" value="UniProtKB-UniRule"/>
</dbReference>
<dbReference type="OrthoDB" id="3243336at2"/>
<dbReference type="EC" id="2.5.1.3" evidence="10"/>
<dbReference type="InterPro" id="IPR036206">
    <property type="entry name" value="ThiamineP_synth_sf"/>
</dbReference>
<keyword evidence="5 10" id="KW-0460">Magnesium</keyword>
<dbReference type="HAMAP" id="MF_00097">
    <property type="entry name" value="TMP_synthase"/>
    <property type="match status" value="1"/>
</dbReference>
<dbReference type="SUPFAM" id="SSF51391">
    <property type="entry name" value="Thiamin phosphate synthase"/>
    <property type="match status" value="1"/>
</dbReference>
<name>A0A1Q5PZV8_9ACTO</name>
<dbReference type="InterPro" id="IPR022998">
    <property type="entry name" value="ThiamineP_synth_TenI"/>
</dbReference>
<comment type="caution">
    <text evidence="12">The sequence shown here is derived from an EMBL/GenBank/DDBJ whole genome shotgun (WGS) entry which is preliminary data.</text>
</comment>
<feature type="binding site" evidence="10">
    <location>
        <position position="100"/>
    </location>
    <ligand>
        <name>Mg(2+)</name>
        <dbReference type="ChEBI" id="CHEBI:18420"/>
    </ligand>
</feature>
<dbReference type="InterPro" id="IPR013785">
    <property type="entry name" value="Aldolase_TIM"/>
</dbReference>
<keyword evidence="3 10" id="KW-0808">Transferase</keyword>
<dbReference type="Gene3D" id="3.20.20.70">
    <property type="entry name" value="Aldolase class I"/>
    <property type="match status" value="1"/>
</dbReference>
<comment type="pathway">
    <text evidence="2 10">Cofactor biosynthesis; thiamine diphosphate biosynthesis; thiamine phosphate from 4-amino-2-methyl-5-diphosphomethylpyrimidine and 4-methyl-5-(2-phosphoethyl)-thiazole: step 1/1.</text>
</comment>
<comment type="caution">
    <text evidence="10">Lacks conserved residue(s) required for the propagation of feature annotation.</text>
</comment>
<keyword evidence="4 10" id="KW-0479">Metal-binding</keyword>
<feature type="binding site" evidence="10">
    <location>
        <position position="75"/>
    </location>
    <ligand>
        <name>4-amino-2-methyl-5-(diphosphooxymethyl)pyrimidine</name>
        <dbReference type="ChEBI" id="CHEBI:57841"/>
    </ligand>
</feature>
<feature type="binding site" evidence="10">
    <location>
        <position position="76"/>
    </location>
    <ligand>
        <name>Mg(2+)</name>
        <dbReference type="ChEBI" id="CHEBI:18420"/>
    </ligand>
</feature>
<evidence type="ECO:0000256" key="10">
    <source>
        <dbReference type="HAMAP-Rule" id="MF_00097"/>
    </source>
</evidence>
<dbReference type="PANTHER" id="PTHR20857">
    <property type="entry name" value="THIAMINE-PHOSPHATE PYROPHOSPHORYLASE"/>
    <property type="match status" value="1"/>
</dbReference>
<comment type="cofactor">
    <cofactor evidence="10">
        <name>Mg(2+)</name>
        <dbReference type="ChEBI" id="CHEBI:18420"/>
    </cofactor>
    <text evidence="10">Binds 1 Mg(2+) ion per subunit.</text>
</comment>
<feature type="binding site" evidence="10">
    <location>
        <begin position="41"/>
        <end position="45"/>
    </location>
    <ligand>
        <name>4-amino-2-methyl-5-(diphosphooxymethyl)pyrimidine</name>
        <dbReference type="ChEBI" id="CHEBI:57841"/>
    </ligand>
</feature>
<accession>A0A1Q5PZV8</accession>
<dbReference type="GO" id="GO:0009228">
    <property type="term" value="P:thiamine biosynthetic process"/>
    <property type="evidence" value="ECO:0007669"/>
    <property type="project" value="UniProtKB-KW"/>
</dbReference>
<evidence type="ECO:0000256" key="8">
    <source>
        <dbReference type="ARBA" id="ARBA00047851"/>
    </source>
</evidence>
<feature type="domain" description="Thiamine phosphate synthase/TenI" evidence="11">
    <location>
        <begin position="14"/>
        <end position="201"/>
    </location>
</feature>
<protein>
    <recommendedName>
        <fullName evidence="10">Thiamine-phosphate synthase</fullName>
        <shortName evidence="10">TP synthase</shortName>
        <shortName evidence="10">TPS</shortName>
        <ecNumber evidence="10">2.5.1.3</ecNumber>
    </recommendedName>
    <alternativeName>
        <fullName evidence="10">Thiamine-phosphate pyrophosphorylase</fullName>
        <shortName evidence="10">TMP pyrophosphorylase</shortName>
        <shortName evidence="10">TMP-PPase</shortName>
    </alternativeName>
</protein>
<feature type="binding site" evidence="10">
    <location>
        <begin position="147"/>
        <end position="149"/>
    </location>
    <ligand>
        <name>2-[(2R,5Z)-2-carboxy-4-methylthiazol-5(2H)-ylidene]ethyl phosphate</name>
        <dbReference type="ChEBI" id="CHEBI:62899"/>
    </ligand>
</feature>
<dbReference type="Pfam" id="PF02581">
    <property type="entry name" value="TMP-TENI"/>
    <property type="match status" value="1"/>
</dbReference>
<gene>
    <name evidence="10" type="primary">thiE</name>
    <name evidence="12" type="ORF">BSZ39_12085</name>
</gene>
<dbReference type="UniPathway" id="UPA00060">
    <property type="reaction ID" value="UER00141"/>
</dbReference>
<evidence type="ECO:0000256" key="2">
    <source>
        <dbReference type="ARBA" id="ARBA00005165"/>
    </source>
</evidence>
<sequence>MKPSRSRSDVDWRCYLVTSGFGRETVEKAAAAAAAGAGVVQVRLKDATTRELLAFTIEVATSVAAVAPSTRVLVDDRADVAFAAMHTGHPVHGVHLGWDDLPAAEARAMLGPDAIIGLTTGTLPLVEAADELADIIDYVGCGPFRRTPTKDSGREPLGVEGYPPLVAATSLPLVAIGDVTPNDVPGLAEAGVAGVALVRAIMDAPDPSSVVQQVLAGFRH</sequence>
<dbReference type="InterPro" id="IPR034291">
    <property type="entry name" value="TMP_synthase"/>
</dbReference>
<keyword evidence="13" id="KW-1185">Reference proteome</keyword>
<evidence type="ECO:0000256" key="7">
    <source>
        <dbReference type="ARBA" id="ARBA00047334"/>
    </source>
</evidence>
<dbReference type="GO" id="GO:0000287">
    <property type="term" value="F:magnesium ion binding"/>
    <property type="evidence" value="ECO:0007669"/>
    <property type="project" value="UniProtKB-UniRule"/>
</dbReference>
<evidence type="ECO:0000313" key="13">
    <source>
        <dbReference type="Proteomes" id="UP000185628"/>
    </source>
</evidence>
<organism evidence="12 13">
    <name type="scientific">Bowdeniella nasicola</name>
    <dbReference type="NCBI Taxonomy" id="208480"/>
    <lineage>
        <taxon>Bacteria</taxon>
        <taxon>Bacillati</taxon>
        <taxon>Actinomycetota</taxon>
        <taxon>Actinomycetes</taxon>
        <taxon>Actinomycetales</taxon>
        <taxon>Actinomycetaceae</taxon>
        <taxon>Bowdeniella</taxon>
    </lineage>
</organism>
<evidence type="ECO:0000313" key="12">
    <source>
        <dbReference type="EMBL" id="OKL52959.1"/>
    </source>
</evidence>
<dbReference type="EMBL" id="MQVR01000111">
    <property type="protein sequence ID" value="OKL52959.1"/>
    <property type="molecule type" value="Genomic_DNA"/>
</dbReference>
<comment type="catalytic activity">
    <reaction evidence="9 10">
        <text>2-[(2R,5Z)-2-carboxy-4-methylthiazol-5(2H)-ylidene]ethyl phosphate + 4-amino-2-methyl-5-(diphosphooxymethyl)pyrimidine + 2 H(+) = thiamine phosphate + CO2 + diphosphate</text>
        <dbReference type="Rhea" id="RHEA:47844"/>
        <dbReference type="ChEBI" id="CHEBI:15378"/>
        <dbReference type="ChEBI" id="CHEBI:16526"/>
        <dbReference type="ChEBI" id="CHEBI:33019"/>
        <dbReference type="ChEBI" id="CHEBI:37575"/>
        <dbReference type="ChEBI" id="CHEBI:57841"/>
        <dbReference type="ChEBI" id="CHEBI:62899"/>
        <dbReference type="EC" id="2.5.1.3"/>
    </reaction>
</comment>
<comment type="catalytic activity">
    <reaction evidence="7 10">
        <text>4-methyl-5-(2-phosphooxyethyl)-thiazole + 4-amino-2-methyl-5-(diphosphooxymethyl)pyrimidine + H(+) = thiamine phosphate + diphosphate</text>
        <dbReference type="Rhea" id="RHEA:22328"/>
        <dbReference type="ChEBI" id="CHEBI:15378"/>
        <dbReference type="ChEBI" id="CHEBI:33019"/>
        <dbReference type="ChEBI" id="CHEBI:37575"/>
        <dbReference type="ChEBI" id="CHEBI:57841"/>
        <dbReference type="ChEBI" id="CHEBI:58296"/>
        <dbReference type="EC" id="2.5.1.3"/>
    </reaction>
</comment>